<proteinExistence type="inferred from homology"/>
<organism evidence="5 6">
    <name type="scientific">Proteiniclasticum ruminis</name>
    <dbReference type="NCBI Taxonomy" id="398199"/>
    <lineage>
        <taxon>Bacteria</taxon>
        <taxon>Bacillati</taxon>
        <taxon>Bacillota</taxon>
        <taxon>Clostridia</taxon>
        <taxon>Eubacteriales</taxon>
        <taxon>Clostridiaceae</taxon>
        <taxon>Proteiniclasticum</taxon>
    </lineage>
</organism>
<dbReference type="EMBL" id="FNDZ01000001">
    <property type="protein sequence ID" value="SDH99492.1"/>
    <property type="molecule type" value="Genomic_DNA"/>
</dbReference>
<evidence type="ECO:0000256" key="1">
    <source>
        <dbReference type="ARBA" id="ARBA00010928"/>
    </source>
</evidence>
<dbReference type="InterPro" id="IPR050984">
    <property type="entry name" value="Gfo/Idh/MocA_domain"/>
</dbReference>
<evidence type="ECO:0000313" key="5">
    <source>
        <dbReference type="EMBL" id="SDH99492.1"/>
    </source>
</evidence>
<feature type="domain" description="GFO/IDH/MocA-like oxidoreductase" evidence="4">
    <location>
        <begin position="132"/>
        <end position="244"/>
    </location>
</feature>
<dbReference type="RefSeq" id="WP_162178209.1">
    <property type="nucleotide sequence ID" value="NZ_FNDZ01000001.1"/>
</dbReference>
<dbReference type="SUPFAM" id="SSF55347">
    <property type="entry name" value="Glyceraldehyde-3-phosphate dehydrogenase-like, C-terminal domain"/>
    <property type="match status" value="1"/>
</dbReference>
<protein>
    <submittedName>
        <fullName evidence="5">Predicted dehydrogenase</fullName>
    </submittedName>
</protein>
<dbReference type="InterPro" id="IPR055170">
    <property type="entry name" value="GFO_IDH_MocA-like_dom"/>
</dbReference>
<dbReference type="GO" id="GO:0000166">
    <property type="term" value="F:nucleotide binding"/>
    <property type="evidence" value="ECO:0007669"/>
    <property type="project" value="InterPro"/>
</dbReference>
<dbReference type="Pfam" id="PF22725">
    <property type="entry name" value="GFO_IDH_MocA_C3"/>
    <property type="match status" value="1"/>
</dbReference>
<dbReference type="GO" id="GO:0016491">
    <property type="term" value="F:oxidoreductase activity"/>
    <property type="evidence" value="ECO:0007669"/>
    <property type="project" value="UniProtKB-KW"/>
</dbReference>
<dbReference type="Gene3D" id="3.40.50.720">
    <property type="entry name" value="NAD(P)-binding Rossmann-like Domain"/>
    <property type="match status" value="1"/>
</dbReference>
<dbReference type="InterPro" id="IPR036291">
    <property type="entry name" value="NAD(P)-bd_dom_sf"/>
</dbReference>
<evidence type="ECO:0000313" key="6">
    <source>
        <dbReference type="Proteomes" id="UP000183255"/>
    </source>
</evidence>
<comment type="similarity">
    <text evidence="1">Belongs to the Gfo/Idh/MocA family.</text>
</comment>
<evidence type="ECO:0000259" key="4">
    <source>
        <dbReference type="Pfam" id="PF22725"/>
    </source>
</evidence>
<sequence>MEKLRYGIMGTGRIVDRFVSAVRTSSEGEIYAICSRTEESARRKASELHITTWYGSYEELVEDPEVDVVYVPTINFMHREHALLALRHGKHVVVEKPMTLSRKDTEELFEEAEKRGRFIMEAQKSLFLPVTQKVKEWLEDGKIGKLNLMEYDIFVPDVSFQWFYHRDKGGGALLGSGNYIFSHAMYLEKSDLVELKGQAVLGDEVDLQCTFLMKFDDEVLASCKISTMAKGESRCVLYGAEGKIFIKDFWKAREALLIYRSGEVEKIEFPEPFEMVYEVDHINACIRQGLLQSPVMNKEMSMCCAHYTDLLYEDYYR</sequence>
<dbReference type="Pfam" id="PF01408">
    <property type="entry name" value="GFO_IDH_MocA"/>
    <property type="match status" value="1"/>
</dbReference>
<feature type="domain" description="Gfo/Idh/MocA-like oxidoreductase N-terminal" evidence="3">
    <location>
        <begin position="4"/>
        <end position="120"/>
    </location>
</feature>
<dbReference type="Gene3D" id="3.30.360.10">
    <property type="entry name" value="Dihydrodipicolinate Reductase, domain 2"/>
    <property type="match status" value="1"/>
</dbReference>
<reference evidence="5 6" key="1">
    <citation type="submission" date="2016-10" db="EMBL/GenBank/DDBJ databases">
        <authorList>
            <person name="de Groot N.N."/>
        </authorList>
    </citation>
    <scope>NUCLEOTIDE SEQUENCE [LARGE SCALE GENOMIC DNA]</scope>
    <source>
        <strain evidence="5 6">CGMCC 1.5058</strain>
    </source>
</reference>
<dbReference type="PANTHER" id="PTHR22604:SF105">
    <property type="entry name" value="TRANS-1,2-DIHYDROBENZENE-1,2-DIOL DEHYDROGENASE"/>
    <property type="match status" value="1"/>
</dbReference>
<accession>A0A1G8GYL5</accession>
<dbReference type="Proteomes" id="UP000183255">
    <property type="component" value="Unassembled WGS sequence"/>
</dbReference>
<keyword evidence="2" id="KW-0560">Oxidoreductase</keyword>
<evidence type="ECO:0000256" key="2">
    <source>
        <dbReference type="ARBA" id="ARBA00023002"/>
    </source>
</evidence>
<dbReference type="SUPFAM" id="SSF51735">
    <property type="entry name" value="NAD(P)-binding Rossmann-fold domains"/>
    <property type="match status" value="1"/>
</dbReference>
<gene>
    <name evidence="5" type="ORF">SAMN05421804_101411</name>
</gene>
<dbReference type="InterPro" id="IPR000683">
    <property type="entry name" value="Gfo/Idh/MocA-like_OxRdtase_N"/>
</dbReference>
<dbReference type="PANTHER" id="PTHR22604">
    <property type="entry name" value="OXIDOREDUCTASES"/>
    <property type="match status" value="1"/>
</dbReference>
<dbReference type="AlphaFoldDB" id="A0A1G8GYL5"/>
<name>A0A1G8GYL5_9CLOT</name>
<evidence type="ECO:0000259" key="3">
    <source>
        <dbReference type="Pfam" id="PF01408"/>
    </source>
</evidence>